<dbReference type="OrthoDB" id="4752249at2"/>
<name>A0A3P3FF15_9HYPH</name>
<keyword evidence="3" id="KW-1185">Reference proteome</keyword>
<proteinExistence type="predicted"/>
<dbReference type="Proteomes" id="UP000273786">
    <property type="component" value="Unassembled WGS sequence"/>
</dbReference>
<feature type="transmembrane region" description="Helical" evidence="1">
    <location>
        <begin position="103"/>
        <end position="121"/>
    </location>
</feature>
<dbReference type="EMBL" id="RQXT01000028">
    <property type="protein sequence ID" value="RRH97199.1"/>
    <property type="molecule type" value="Genomic_DNA"/>
</dbReference>
<accession>A0A3P3FF15</accession>
<keyword evidence="1" id="KW-0812">Transmembrane</keyword>
<evidence type="ECO:0000313" key="3">
    <source>
        <dbReference type="Proteomes" id="UP000273786"/>
    </source>
</evidence>
<dbReference type="AlphaFoldDB" id="A0A3P3FF15"/>
<reference evidence="2 3" key="1">
    <citation type="submission" date="2018-11" db="EMBL/GenBank/DDBJ databases">
        <title>the genome of Mesorhizobium tamadayense DSM 28320.</title>
        <authorList>
            <person name="Gao J."/>
        </authorList>
    </citation>
    <scope>NUCLEOTIDE SEQUENCE [LARGE SCALE GENOMIC DNA]</scope>
    <source>
        <strain evidence="2 3">DSM 28320</strain>
    </source>
</reference>
<organism evidence="2 3">
    <name type="scientific">Mesorhizobium tamadayense</name>
    <dbReference type="NCBI Taxonomy" id="425306"/>
    <lineage>
        <taxon>Bacteria</taxon>
        <taxon>Pseudomonadati</taxon>
        <taxon>Pseudomonadota</taxon>
        <taxon>Alphaproteobacteria</taxon>
        <taxon>Hyphomicrobiales</taxon>
        <taxon>Phyllobacteriaceae</taxon>
        <taxon>Mesorhizobium</taxon>
    </lineage>
</organism>
<protein>
    <submittedName>
        <fullName evidence="2">Uncharacterized protein</fullName>
    </submittedName>
</protein>
<keyword evidence="1" id="KW-0472">Membrane</keyword>
<comment type="caution">
    <text evidence="2">The sequence shown here is derived from an EMBL/GenBank/DDBJ whole genome shotgun (WGS) entry which is preliminary data.</text>
</comment>
<evidence type="ECO:0000313" key="2">
    <source>
        <dbReference type="EMBL" id="RRH97199.1"/>
    </source>
</evidence>
<feature type="transmembrane region" description="Helical" evidence="1">
    <location>
        <begin position="79"/>
        <end position="97"/>
    </location>
</feature>
<feature type="transmembrane region" description="Helical" evidence="1">
    <location>
        <begin position="36"/>
        <end position="58"/>
    </location>
</feature>
<evidence type="ECO:0000256" key="1">
    <source>
        <dbReference type="SAM" id="Phobius"/>
    </source>
</evidence>
<gene>
    <name evidence="2" type="ORF">EH240_21465</name>
</gene>
<sequence length="122" mass="13677">MTYAEKYLYHQTQPLKLATDRAAGLGSLYALWQHQLLLGLLVMLVPPPIASFLIIRFVNLERQKQSAFGRYLARYMTRATEAVRLLGMIVMAIGAWLHSPAAMAAGLLVILFAWMRGLVFLG</sequence>
<keyword evidence="1" id="KW-1133">Transmembrane helix</keyword>
<dbReference type="RefSeq" id="WP_125002345.1">
    <property type="nucleotide sequence ID" value="NZ_RQXT01000028.1"/>
</dbReference>